<accession>A0ABU6XQ99</accession>
<name>A0ABU6XQ99_9FABA</name>
<proteinExistence type="predicted"/>
<organism evidence="1 2">
    <name type="scientific">Stylosanthes scabra</name>
    <dbReference type="NCBI Taxonomy" id="79078"/>
    <lineage>
        <taxon>Eukaryota</taxon>
        <taxon>Viridiplantae</taxon>
        <taxon>Streptophyta</taxon>
        <taxon>Embryophyta</taxon>
        <taxon>Tracheophyta</taxon>
        <taxon>Spermatophyta</taxon>
        <taxon>Magnoliopsida</taxon>
        <taxon>eudicotyledons</taxon>
        <taxon>Gunneridae</taxon>
        <taxon>Pentapetalae</taxon>
        <taxon>rosids</taxon>
        <taxon>fabids</taxon>
        <taxon>Fabales</taxon>
        <taxon>Fabaceae</taxon>
        <taxon>Papilionoideae</taxon>
        <taxon>50 kb inversion clade</taxon>
        <taxon>dalbergioids sensu lato</taxon>
        <taxon>Dalbergieae</taxon>
        <taxon>Pterocarpus clade</taxon>
        <taxon>Stylosanthes</taxon>
    </lineage>
</organism>
<dbReference type="EMBL" id="JASCZI010212479">
    <property type="protein sequence ID" value="MED6199570.1"/>
    <property type="molecule type" value="Genomic_DNA"/>
</dbReference>
<sequence length="134" mass="15082">MLAEVPSPSSCRAAAVVDENLPTVETKERRGRRLPHRRRPSFTTAVYTAVAGNSRCNLSRSHNHHHHGFLRRHLCQPWPLGFAPPLLVISEDVRVNESAAEFAGTHHRFSSKLQNLIESVIPLLDPFFDFVLAL</sequence>
<evidence type="ECO:0000313" key="1">
    <source>
        <dbReference type="EMBL" id="MED6199570.1"/>
    </source>
</evidence>
<reference evidence="1 2" key="1">
    <citation type="journal article" date="2023" name="Plants (Basel)">
        <title>Bridging the Gap: Combining Genomics and Transcriptomics Approaches to Understand Stylosanthes scabra, an Orphan Legume from the Brazilian Caatinga.</title>
        <authorList>
            <person name="Ferreira-Neto J.R.C."/>
            <person name="da Silva M.D."/>
            <person name="Binneck E."/>
            <person name="de Melo N.F."/>
            <person name="da Silva R.H."/>
            <person name="de Melo A.L.T.M."/>
            <person name="Pandolfi V."/>
            <person name="Bustamante F.O."/>
            <person name="Brasileiro-Vidal A.C."/>
            <person name="Benko-Iseppon A.M."/>
        </authorList>
    </citation>
    <scope>NUCLEOTIDE SEQUENCE [LARGE SCALE GENOMIC DNA]</scope>
    <source>
        <tissue evidence="1">Leaves</tissue>
    </source>
</reference>
<protein>
    <submittedName>
        <fullName evidence="1">Uncharacterized protein</fullName>
    </submittedName>
</protein>
<dbReference type="Proteomes" id="UP001341840">
    <property type="component" value="Unassembled WGS sequence"/>
</dbReference>
<keyword evidence="2" id="KW-1185">Reference proteome</keyword>
<evidence type="ECO:0000313" key="2">
    <source>
        <dbReference type="Proteomes" id="UP001341840"/>
    </source>
</evidence>
<gene>
    <name evidence="1" type="ORF">PIB30_077168</name>
</gene>
<comment type="caution">
    <text evidence="1">The sequence shown here is derived from an EMBL/GenBank/DDBJ whole genome shotgun (WGS) entry which is preliminary data.</text>
</comment>